<evidence type="ECO:0000313" key="2">
    <source>
        <dbReference type="EMBL" id="QHT09962.1"/>
    </source>
</evidence>
<evidence type="ECO:0000256" key="1">
    <source>
        <dbReference type="SAM" id="MobiDB-lite"/>
    </source>
</evidence>
<reference evidence="2" key="1">
    <citation type="journal article" date="2020" name="Nature">
        <title>Giant virus diversity and host interactions through global metagenomics.</title>
        <authorList>
            <person name="Schulz F."/>
            <person name="Roux S."/>
            <person name="Paez-Espino D."/>
            <person name="Jungbluth S."/>
            <person name="Walsh D.A."/>
            <person name="Denef V.J."/>
            <person name="McMahon K.D."/>
            <person name="Konstantinidis K.T."/>
            <person name="Eloe-Fadrosh E.A."/>
            <person name="Kyrpides N.C."/>
            <person name="Woyke T."/>
        </authorList>
    </citation>
    <scope>NUCLEOTIDE SEQUENCE</scope>
    <source>
        <strain evidence="2">GVMAG-M-3300023174-104</strain>
    </source>
</reference>
<organism evidence="2">
    <name type="scientific">viral metagenome</name>
    <dbReference type="NCBI Taxonomy" id="1070528"/>
    <lineage>
        <taxon>unclassified sequences</taxon>
        <taxon>metagenomes</taxon>
        <taxon>organismal metagenomes</taxon>
    </lineage>
</organism>
<accession>A0A6C0D0L6</accession>
<protein>
    <submittedName>
        <fullName evidence="2">Uncharacterized protein</fullName>
    </submittedName>
</protein>
<feature type="region of interest" description="Disordered" evidence="1">
    <location>
        <begin position="156"/>
        <end position="179"/>
    </location>
</feature>
<name>A0A6C0D0L6_9ZZZZ</name>
<dbReference type="AlphaFoldDB" id="A0A6C0D0L6"/>
<proteinExistence type="predicted"/>
<feature type="compositionally biased region" description="Low complexity" evidence="1">
    <location>
        <begin position="163"/>
        <end position="179"/>
    </location>
</feature>
<dbReference type="EMBL" id="MN739518">
    <property type="protein sequence ID" value="QHT09962.1"/>
    <property type="molecule type" value="Genomic_DNA"/>
</dbReference>
<sequence length="242" mass="27814">MSEIIIIVEDLDHNFSVQRKKRLKHISRPKFFEIKQKLVPPLSEEEKVIGLSEEKVIGLSEEKVIGLSEEKVIGLSEEKDMELSMELVMMEKFLKKEFIGKEFQILWPSLDSHVIIQISDCNNQNNTLSSLPSSSENGKENDENRKKLRQKIATLRSTRQTVSASEITNTSSSSSSSTKASSKSWKMYYLMISKNNQLVSILPKPCEVVEKREEYLTLIQSPLFNHPKQKPIREYFETCLSS</sequence>